<sequence>MDSWVTCCSCQREELKANDSIAEAIDVVPLPSSFGKVKIEKSQSTMNFHIEKVVQITRSGPHWRTIGMVISPSLTEETLLVNEVVVPSLIGDWNETEADVFGKVGKGDKIVAVNSARTVDQMLRVIQASGRGSVLKFRME</sequence>
<dbReference type="AlphaFoldDB" id="A0A7S2II66"/>
<gene>
    <name evidence="1" type="ORF">AAND1436_LOCUS41356</name>
</gene>
<proteinExistence type="predicted"/>
<accession>A0A7S2II66</accession>
<organism evidence="1">
    <name type="scientific">Alexandrium andersonii</name>
    <dbReference type="NCBI Taxonomy" id="327968"/>
    <lineage>
        <taxon>Eukaryota</taxon>
        <taxon>Sar</taxon>
        <taxon>Alveolata</taxon>
        <taxon>Dinophyceae</taxon>
        <taxon>Gonyaulacales</taxon>
        <taxon>Pyrocystaceae</taxon>
        <taxon>Alexandrium</taxon>
    </lineage>
</organism>
<evidence type="ECO:0000313" key="1">
    <source>
        <dbReference type="EMBL" id="CAD9520238.1"/>
    </source>
</evidence>
<evidence type="ECO:0008006" key="2">
    <source>
        <dbReference type="Google" id="ProtNLM"/>
    </source>
</evidence>
<protein>
    <recommendedName>
        <fullName evidence="2">PDZ domain-containing protein</fullName>
    </recommendedName>
</protein>
<name>A0A7S2II66_9DINO</name>
<dbReference type="EMBL" id="HBGQ01086825">
    <property type="protein sequence ID" value="CAD9520238.1"/>
    <property type="molecule type" value="Transcribed_RNA"/>
</dbReference>
<reference evidence="1" key="1">
    <citation type="submission" date="2021-01" db="EMBL/GenBank/DDBJ databases">
        <authorList>
            <person name="Corre E."/>
            <person name="Pelletier E."/>
            <person name="Niang G."/>
            <person name="Scheremetjew M."/>
            <person name="Finn R."/>
            <person name="Kale V."/>
            <person name="Holt S."/>
            <person name="Cochrane G."/>
            <person name="Meng A."/>
            <person name="Brown T."/>
            <person name="Cohen L."/>
        </authorList>
    </citation>
    <scope>NUCLEOTIDE SEQUENCE</scope>
    <source>
        <strain evidence="1">CCMP2222</strain>
    </source>
</reference>